<dbReference type="InterPro" id="IPR043720">
    <property type="entry name" value="DUF5661"/>
</dbReference>
<dbReference type="EMBL" id="NQJD01000006">
    <property type="protein sequence ID" value="TAA75501.1"/>
    <property type="molecule type" value="Genomic_DNA"/>
</dbReference>
<accession>A0A521G3P0</accession>
<dbReference type="AlphaFoldDB" id="A0A521G3P0"/>
<reference evidence="1" key="1">
    <citation type="submission" date="2017-07" db="EMBL/GenBank/DDBJ databases">
        <title>The cable genome - Insights into the physiology and evolution of filamentous bacteria capable of sulfide oxidation via long distance electron transfer.</title>
        <authorList>
            <person name="Thorup C."/>
            <person name="Bjerg J.T."/>
            <person name="Schreiber L."/>
            <person name="Nielsen L.P."/>
            <person name="Kjeldsen K.U."/>
            <person name="Boesen T."/>
            <person name="Boggild A."/>
            <person name="Meysman F."/>
            <person name="Geelhoed J."/>
            <person name="Schramm A."/>
        </authorList>
    </citation>
    <scope>NUCLEOTIDE SEQUENCE [LARGE SCALE GENOMIC DNA]</scope>
    <source>
        <strain evidence="1">GS</strain>
    </source>
</reference>
<evidence type="ECO:0000313" key="1">
    <source>
        <dbReference type="EMBL" id="TAA75501.1"/>
    </source>
</evidence>
<name>A0A521G3P0_9BACT</name>
<dbReference type="Pfam" id="PF18905">
    <property type="entry name" value="DUF5661"/>
    <property type="match status" value="1"/>
</dbReference>
<protein>
    <submittedName>
        <fullName evidence="1">Uncharacterized protein</fullName>
    </submittedName>
</protein>
<gene>
    <name evidence="1" type="ORF">CDV28_10656</name>
</gene>
<proteinExistence type="predicted"/>
<comment type="caution">
    <text evidence="1">The sequence shown here is derived from an EMBL/GenBank/DDBJ whole genome shotgun (WGS) entry which is preliminary data.</text>
</comment>
<keyword evidence="2" id="KW-1185">Reference proteome</keyword>
<organism evidence="1 2">
    <name type="scientific">Candidatus Electronema aureum</name>
    <dbReference type="NCBI Taxonomy" id="2005002"/>
    <lineage>
        <taxon>Bacteria</taxon>
        <taxon>Pseudomonadati</taxon>
        <taxon>Thermodesulfobacteriota</taxon>
        <taxon>Desulfobulbia</taxon>
        <taxon>Desulfobulbales</taxon>
        <taxon>Desulfobulbaceae</taxon>
        <taxon>Candidatus Electronema</taxon>
    </lineage>
</organism>
<sequence length="226" mass="25031">MGDAAGTPVACDIQVSISELVDILKRIDSGETVCTSFMSRSEVNNFCLAAGFNRLWGGMIESEIACRPDPDFYNGVNTPNVVPKNETEIIVKLLKDEIVKGTTFTPDNQEPFKTDVLNDFLPKADGGLGYIWEYQFGLKVELEHGRTRGANVTNNHPLLTGIIVIAHLTEDTLYYARLWVMEVEGEIFNLKLLPEADTTDLEAELAIARQHLAAREAEKLSKKTTA</sequence>
<dbReference type="Proteomes" id="UP000316238">
    <property type="component" value="Unassembled WGS sequence"/>
</dbReference>
<evidence type="ECO:0000313" key="2">
    <source>
        <dbReference type="Proteomes" id="UP000316238"/>
    </source>
</evidence>